<dbReference type="SUPFAM" id="SSF54637">
    <property type="entry name" value="Thioesterase/thiol ester dehydrase-isomerase"/>
    <property type="match status" value="1"/>
</dbReference>
<dbReference type="eggNOG" id="ENOG502R8D9">
    <property type="taxonomic scope" value="Eukaryota"/>
</dbReference>
<dbReference type="AlphaFoldDB" id="K0TQM9"/>
<dbReference type="CDD" id="cd03440">
    <property type="entry name" value="hot_dog"/>
    <property type="match status" value="1"/>
</dbReference>
<sequence>MAACVRHVAYACLALGSLGSEFRMPTSKPEIRKEIDKKAETERKLPAWVLKGASTWGEPVAQPEWDEDEPLRIRGSSVEELEEFDSPRGSFYRRDSGWLGSDMCHSADSSVRCSHYRIKYPTVEGGVNTTLTGVAHFTRGSQYMEVEFVVLPKVALISSMSIVTAVMDDIVGWTAFHVRGECRPWSGFTAQVNCKLMKPIDVSSYLKVIGVVTNWQGRKVWVHAKLVSEDEEVHCTCEGLVILKKESADETGASS</sequence>
<proteinExistence type="predicted"/>
<protein>
    <recommendedName>
        <fullName evidence="3">Thioesterase domain-containing protein</fullName>
    </recommendedName>
</protein>
<organism evidence="1 2">
    <name type="scientific">Thalassiosira oceanica</name>
    <name type="common">Marine diatom</name>
    <dbReference type="NCBI Taxonomy" id="159749"/>
    <lineage>
        <taxon>Eukaryota</taxon>
        <taxon>Sar</taxon>
        <taxon>Stramenopiles</taxon>
        <taxon>Ochrophyta</taxon>
        <taxon>Bacillariophyta</taxon>
        <taxon>Coscinodiscophyceae</taxon>
        <taxon>Thalassiosirophycidae</taxon>
        <taxon>Thalassiosirales</taxon>
        <taxon>Thalassiosiraceae</taxon>
        <taxon>Thalassiosira</taxon>
    </lineage>
</organism>
<name>K0TQM9_THAOC</name>
<dbReference type="OrthoDB" id="506431at2759"/>
<dbReference type="Gene3D" id="3.10.129.10">
    <property type="entry name" value="Hotdog Thioesterase"/>
    <property type="match status" value="1"/>
</dbReference>
<dbReference type="InterPro" id="IPR029069">
    <property type="entry name" value="HotDog_dom_sf"/>
</dbReference>
<comment type="caution">
    <text evidence="1">The sequence shown here is derived from an EMBL/GenBank/DDBJ whole genome shotgun (WGS) entry which is preliminary data.</text>
</comment>
<evidence type="ECO:0000313" key="1">
    <source>
        <dbReference type="EMBL" id="EJK76327.1"/>
    </source>
</evidence>
<gene>
    <name evidence="1" type="ORF">THAOC_01915</name>
</gene>
<reference evidence="1 2" key="1">
    <citation type="journal article" date="2012" name="Genome Biol.">
        <title>Genome and low-iron response of an oceanic diatom adapted to chronic iron limitation.</title>
        <authorList>
            <person name="Lommer M."/>
            <person name="Specht M."/>
            <person name="Roy A.S."/>
            <person name="Kraemer L."/>
            <person name="Andreson R."/>
            <person name="Gutowska M.A."/>
            <person name="Wolf J."/>
            <person name="Bergner S.V."/>
            <person name="Schilhabel M.B."/>
            <person name="Klostermeier U.C."/>
            <person name="Beiko R.G."/>
            <person name="Rosenstiel P."/>
            <person name="Hippler M."/>
            <person name="Laroche J."/>
        </authorList>
    </citation>
    <scope>NUCLEOTIDE SEQUENCE [LARGE SCALE GENOMIC DNA]</scope>
    <source>
        <strain evidence="1 2">CCMP1005</strain>
    </source>
</reference>
<dbReference type="Proteomes" id="UP000266841">
    <property type="component" value="Unassembled WGS sequence"/>
</dbReference>
<evidence type="ECO:0000313" key="2">
    <source>
        <dbReference type="Proteomes" id="UP000266841"/>
    </source>
</evidence>
<dbReference type="OMA" id="VRISHYA"/>
<keyword evidence="2" id="KW-1185">Reference proteome</keyword>
<evidence type="ECO:0008006" key="3">
    <source>
        <dbReference type="Google" id="ProtNLM"/>
    </source>
</evidence>
<dbReference type="EMBL" id="AGNL01002309">
    <property type="protein sequence ID" value="EJK76327.1"/>
    <property type="molecule type" value="Genomic_DNA"/>
</dbReference>
<accession>K0TQM9</accession>